<dbReference type="Proteomes" id="UP000198781">
    <property type="component" value="Unassembled WGS sequence"/>
</dbReference>
<name>A0A1G7CIT4_9BURK</name>
<sequence>MRTTAPPPVVLDLDGAVGRLPDELRIDLGSDWHEALRFGCGLGRMKDFRALLDAQLPAAAGHGPVFMGSGDFHHLSWPLIARCIAARGYTAARPLRVVVLDNHPDNMRFPFGVHCGSWVRRVAMLPQVSHVHVVGITSGDIGLGHAWENYLAPLRAGRLTYWSVGVNTHWARWLGLEARFRSLPNADALAATLYRLLSAHRQPTYLSIDKDVFDPSVVRTNWDQGVLGAHHGAAVISALRGQLVGSDVTGEVSVHRYRTAWKRWLSAGDGQQTELVDEALPQWQAAQAAFNRVLLGQLDRASD</sequence>
<gene>
    <name evidence="1" type="ORF">SAMN05192589_11653</name>
</gene>
<dbReference type="Gene3D" id="3.40.800.10">
    <property type="entry name" value="Ureohydrolase domain"/>
    <property type="match status" value="1"/>
</dbReference>
<dbReference type="STRING" id="187868.SAMN05192589_11653"/>
<dbReference type="GO" id="GO:0046872">
    <property type="term" value="F:metal ion binding"/>
    <property type="evidence" value="ECO:0007669"/>
    <property type="project" value="InterPro"/>
</dbReference>
<dbReference type="AlphaFoldDB" id="A0A1G7CIT4"/>
<dbReference type="EMBL" id="FMZC01000016">
    <property type="protein sequence ID" value="SDE38640.1"/>
    <property type="molecule type" value="Genomic_DNA"/>
</dbReference>
<evidence type="ECO:0000313" key="2">
    <source>
        <dbReference type="Proteomes" id="UP000198781"/>
    </source>
</evidence>
<organism evidence="1 2">
    <name type="scientific">Paracidovorax valerianellae</name>
    <dbReference type="NCBI Taxonomy" id="187868"/>
    <lineage>
        <taxon>Bacteria</taxon>
        <taxon>Pseudomonadati</taxon>
        <taxon>Pseudomonadota</taxon>
        <taxon>Betaproteobacteria</taxon>
        <taxon>Burkholderiales</taxon>
        <taxon>Comamonadaceae</taxon>
        <taxon>Paracidovorax</taxon>
    </lineage>
</organism>
<evidence type="ECO:0000313" key="1">
    <source>
        <dbReference type="EMBL" id="SDE38640.1"/>
    </source>
</evidence>
<keyword evidence="2" id="KW-1185">Reference proteome</keyword>
<protein>
    <submittedName>
        <fullName evidence="1">Arginase family protein</fullName>
    </submittedName>
</protein>
<dbReference type="RefSeq" id="WP_092745522.1">
    <property type="nucleotide sequence ID" value="NZ_FMZC01000016.1"/>
</dbReference>
<dbReference type="InterPro" id="IPR023696">
    <property type="entry name" value="Ureohydrolase_dom_sf"/>
</dbReference>
<dbReference type="SUPFAM" id="SSF52768">
    <property type="entry name" value="Arginase/deacetylase"/>
    <property type="match status" value="1"/>
</dbReference>
<proteinExistence type="predicted"/>
<dbReference type="InterPro" id="IPR006035">
    <property type="entry name" value="Ureohydrolase"/>
</dbReference>
<dbReference type="GO" id="GO:0016813">
    <property type="term" value="F:hydrolase activity, acting on carbon-nitrogen (but not peptide) bonds, in linear amidines"/>
    <property type="evidence" value="ECO:0007669"/>
    <property type="project" value="UniProtKB-ARBA"/>
</dbReference>
<dbReference type="Pfam" id="PF00491">
    <property type="entry name" value="Arginase"/>
    <property type="match status" value="1"/>
</dbReference>
<accession>A0A1G7CIT4</accession>
<dbReference type="OrthoDB" id="8770139at2"/>
<reference evidence="1 2" key="1">
    <citation type="submission" date="2016-10" db="EMBL/GenBank/DDBJ databases">
        <authorList>
            <person name="de Groot N.N."/>
        </authorList>
    </citation>
    <scope>NUCLEOTIDE SEQUENCE [LARGE SCALE GENOMIC DNA]</scope>
    <source>
        <strain evidence="1 2">DSM 16619</strain>
    </source>
</reference>